<organism evidence="2 3">
    <name type="scientific">Rhipicephalus microplus</name>
    <name type="common">Cattle tick</name>
    <name type="synonym">Boophilus microplus</name>
    <dbReference type="NCBI Taxonomy" id="6941"/>
    <lineage>
        <taxon>Eukaryota</taxon>
        <taxon>Metazoa</taxon>
        <taxon>Ecdysozoa</taxon>
        <taxon>Arthropoda</taxon>
        <taxon>Chelicerata</taxon>
        <taxon>Arachnida</taxon>
        <taxon>Acari</taxon>
        <taxon>Parasitiformes</taxon>
        <taxon>Ixodida</taxon>
        <taxon>Ixodoidea</taxon>
        <taxon>Ixodidae</taxon>
        <taxon>Rhipicephalinae</taxon>
        <taxon>Rhipicephalus</taxon>
        <taxon>Boophilus</taxon>
    </lineage>
</organism>
<accession>A0A9J6DYI0</accession>
<evidence type="ECO:0000256" key="1">
    <source>
        <dbReference type="SAM" id="MobiDB-lite"/>
    </source>
</evidence>
<name>A0A9J6DYI0_RHIMP</name>
<reference evidence="2" key="2">
    <citation type="submission" date="2021-09" db="EMBL/GenBank/DDBJ databases">
        <authorList>
            <person name="Jia N."/>
            <person name="Wang J."/>
            <person name="Shi W."/>
            <person name="Du L."/>
            <person name="Sun Y."/>
            <person name="Zhan W."/>
            <person name="Jiang J."/>
            <person name="Wang Q."/>
            <person name="Zhang B."/>
            <person name="Ji P."/>
            <person name="Sakyi L.B."/>
            <person name="Cui X."/>
            <person name="Yuan T."/>
            <person name="Jiang B."/>
            <person name="Yang W."/>
            <person name="Lam T.T.-Y."/>
            <person name="Chang Q."/>
            <person name="Ding S."/>
            <person name="Wang X."/>
            <person name="Zhu J."/>
            <person name="Ruan X."/>
            <person name="Zhao L."/>
            <person name="Wei J."/>
            <person name="Que T."/>
            <person name="Du C."/>
            <person name="Cheng J."/>
            <person name="Dai P."/>
            <person name="Han X."/>
            <person name="Huang E."/>
            <person name="Gao Y."/>
            <person name="Liu J."/>
            <person name="Shao H."/>
            <person name="Ye R."/>
            <person name="Li L."/>
            <person name="Wei W."/>
            <person name="Wang X."/>
            <person name="Wang C."/>
            <person name="Huo Q."/>
            <person name="Li W."/>
            <person name="Guo W."/>
            <person name="Chen H."/>
            <person name="Chen S."/>
            <person name="Zhou L."/>
            <person name="Zhou L."/>
            <person name="Ni X."/>
            <person name="Tian J."/>
            <person name="Zhou Y."/>
            <person name="Sheng Y."/>
            <person name="Liu T."/>
            <person name="Pan Y."/>
            <person name="Xia L."/>
            <person name="Li J."/>
            <person name="Zhao F."/>
            <person name="Cao W."/>
        </authorList>
    </citation>
    <scope>NUCLEOTIDE SEQUENCE</scope>
    <source>
        <strain evidence="2">Rmic-2018</strain>
        <tissue evidence="2">Larvae</tissue>
    </source>
</reference>
<dbReference type="EMBL" id="JABSTU010000006">
    <property type="protein sequence ID" value="KAH8027044.1"/>
    <property type="molecule type" value="Genomic_DNA"/>
</dbReference>
<feature type="compositionally biased region" description="Low complexity" evidence="1">
    <location>
        <begin position="107"/>
        <end position="138"/>
    </location>
</feature>
<protein>
    <submittedName>
        <fullName evidence="2">Uncharacterized protein</fullName>
    </submittedName>
</protein>
<comment type="caution">
    <text evidence="2">The sequence shown here is derived from an EMBL/GenBank/DDBJ whole genome shotgun (WGS) entry which is preliminary data.</text>
</comment>
<dbReference type="Proteomes" id="UP000821866">
    <property type="component" value="Chromosome 4"/>
</dbReference>
<feature type="compositionally biased region" description="Low complexity" evidence="1">
    <location>
        <begin position="66"/>
        <end position="83"/>
    </location>
</feature>
<dbReference type="AlphaFoldDB" id="A0A9J6DYI0"/>
<reference evidence="2" key="1">
    <citation type="journal article" date="2020" name="Cell">
        <title>Large-Scale Comparative Analyses of Tick Genomes Elucidate Their Genetic Diversity and Vector Capacities.</title>
        <authorList>
            <consortium name="Tick Genome and Microbiome Consortium (TIGMIC)"/>
            <person name="Jia N."/>
            <person name="Wang J."/>
            <person name="Shi W."/>
            <person name="Du L."/>
            <person name="Sun Y."/>
            <person name="Zhan W."/>
            <person name="Jiang J.F."/>
            <person name="Wang Q."/>
            <person name="Zhang B."/>
            <person name="Ji P."/>
            <person name="Bell-Sakyi L."/>
            <person name="Cui X.M."/>
            <person name="Yuan T.T."/>
            <person name="Jiang B.G."/>
            <person name="Yang W.F."/>
            <person name="Lam T.T."/>
            <person name="Chang Q.C."/>
            <person name="Ding S.J."/>
            <person name="Wang X.J."/>
            <person name="Zhu J.G."/>
            <person name="Ruan X.D."/>
            <person name="Zhao L."/>
            <person name="Wei J.T."/>
            <person name="Ye R.Z."/>
            <person name="Que T.C."/>
            <person name="Du C.H."/>
            <person name="Zhou Y.H."/>
            <person name="Cheng J.X."/>
            <person name="Dai P.F."/>
            <person name="Guo W.B."/>
            <person name="Han X.H."/>
            <person name="Huang E.J."/>
            <person name="Li L.F."/>
            <person name="Wei W."/>
            <person name="Gao Y.C."/>
            <person name="Liu J.Z."/>
            <person name="Shao H.Z."/>
            <person name="Wang X."/>
            <person name="Wang C.C."/>
            <person name="Yang T.C."/>
            <person name="Huo Q.B."/>
            <person name="Li W."/>
            <person name="Chen H.Y."/>
            <person name="Chen S.E."/>
            <person name="Zhou L.G."/>
            <person name="Ni X.B."/>
            <person name="Tian J.H."/>
            <person name="Sheng Y."/>
            <person name="Liu T."/>
            <person name="Pan Y.S."/>
            <person name="Xia L.Y."/>
            <person name="Li J."/>
            <person name="Zhao F."/>
            <person name="Cao W.C."/>
        </authorList>
    </citation>
    <scope>NUCLEOTIDE SEQUENCE</scope>
    <source>
        <strain evidence="2">Rmic-2018</strain>
    </source>
</reference>
<sequence length="273" mass="29786">MHAFRPARSATIVWPQRRYPLFWLRGVVARHVTPHLHRHVDYLFTRILTTGKQTRSTANQRVPDGSTPTSSNSSSSFSPPASRAVRRRRTHRVTSSSHFDTGTLHRSTPSVVSDPTSPSLSFSGSPSPRDSLSVSGSPTTLLRNSPVPPAHGSRAASTIHRSSRPSRVITPPGHFMNVPDEAAMRIPIHAELPRPWSPSGHDPEPLDHGPVSPTHHAVLSARGLSSSSMEAPASLDTLLHPRSSSSLSKVRTLLLTLLIRPKIRVGMTLMMTL</sequence>
<feature type="region of interest" description="Disordered" evidence="1">
    <location>
        <begin position="53"/>
        <end position="178"/>
    </location>
</feature>
<evidence type="ECO:0000313" key="3">
    <source>
        <dbReference type="Proteomes" id="UP000821866"/>
    </source>
</evidence>
<evidence type="ECO:0000313" key="2">
    <source>
        <dbReference type="EMBL" id="KAH8027044.1"/>
    </source>
</evidence>
<proteinExistence type="predicted"/>
<keyword evidence="3" id="KW-1185">Reference proteome</keyword>
<gene>
    <name evidence="2" type="ORF">HPB51_001911</name>
</gene>
<feature type="region of interest" description="Disordered" evidence="1">
    <location>
        <begin position="192"/>
        <end position="225"/>
    </location>
</feature>